<dbReference type="EMBL" id="SDKM01000018">
    <property type="protein sequence ID" value="RYP85229.1"/>
    <property type="molecule type" value="Genomic_DNA"/>
</dbReference>
<dbReference type="InterPro" id="IPR011991">
    <property type="entry name" value="ArsR-like_HTH"/>
</dbReference>
<dbReference type="PRINTS" id="PR00778">
    <property type="entry name" value="HTHARSR"/>
</dbReference>
<protein>
    <submittedName>
        <fullName evidence="5">ArsR family transcriptional regulator</fullName>
    </submittedName>
</protein>
<gene>
    <name evidence="5" type="ORF">EKO23_13315</name>
</gene>
<dbReference type="InterPro" id="IPR036390">
    <property type="entry name" value="WH_DNA-bd_sf"/>
</dbReference>
<accession>A0A4V1XZ21</accession>
<dbReference type="GO" id="GO:0003677">
    <property type="term" value="F:DNA binding"/>
    <property type="evidence" value="ECO:0007669"/>
    <property type="project" value="UniProtKB-KW"/>
</dbReference>
<comment type="caution">
    <text evidence="5">The sequence shown here is derived from an EMBL/GenBank/DDBJ whole genome shotgun (WGS) entry which is preliminary data.</text>
</comment>
<dbReference type="RefSeq" id="WP_134718063.1">
    <property type="nucleotide sequence ID" value="NZ_SDKM01000018.1"/>
</dbReference>
<dbReference type="InterPro" id="IPR001845">
    <property type="entry name" value="HTH_ArsR_DNA-bd_dom"/>
</dbReference>
<keyword evidence="6" id="KW-1185">Reference proteome</keyword>
<dbReference type="Pfam" id="PF12840">
    <property type="entry name" value="HTH_20"/>
    <property type="match status" value="1"/>
</dbReference>
<dbReference type="OrthoDB" id="9806976at2"/>
<dbReference type="InterPro" id="IPR051081">
    <property type="entry name" value="HTH_MetalResp_TranReg"/>
</dbReference>
<evidence type="ECO:0000259" key="4">
    <source>
        <dbReference type="PROSITE" id="PS50987"/>
    </source>
</evidence>
<dbReference type="InterPro" id="IPR036388">
    <property type="entry name" value="WH-like_DNA-bd_sf"/>
</dbReference>
<dbReference type="AlphaFoldDB" id="A0A4V1XZ21"/>
<keyword evidence="1" id="KW-0805">Transcription regulation</keyword>
<dbReference type="SUPFAM" id="SSF46785">
    <property type="entry name" value="Winged helix' DNA-binding domain"/>
    <property type="match status" value="1"/>
</dbReference>
<name>A0A4V1XZ21_9ACTN</name>
<organism evidence="5 6">
    <name type="scientific">Nocardioides guangzhouensis</name>
    <dbReference type="NCBI Taxonomy" id="2497878"/>
    <lineage>
        <taxon>Bacteria</taxon>
        <taxon>Bacillati</taxon>
        <taxon>Actinomycetota</taxon>
        <taxon>Actinomycetes</taxon>
        <taxon>Propionibacteriales</taxon>
        <taxon>Nocardioidaceae</taxon>
        <taxon>Nocardioides</taxon>
    </lineage>
</organism>
<keyword evidence="3" id="KW-0804">Transcription</keyword>
<dbReference type="Gene3D" id="1.10.10.10">
    <property type="entry name" value="Winged helix-like DNA-binding domain superfamily/Winged helix DNA-binding domain"/>
    <property type="match status" value="1"/>
</dbReference>
<proteinExistence type="predicted"/>
<evidence type="ECO:0000256" key="1">
    <source>
        <dbReference type="ARBA" id="ARBA00023015"/>
    </source>
</evidence>
<keyword evidence="2" id="KW-0238">DNA-binding</keyword>
<dbReference type="PANTHER" id="PTHR33154">
    <property type="entry name" value="TRANSCRIPTIONAL REGULATOR, ARSR FAMILY"/>
    <property type="match status" value="1"/>
</dbReference>
<evidence type="ECO:0000313" key="6">
    <source>
        <dbReference type="Proteomes" id="UP000295198"/>
    </source>
</evidence>
<reference evidence="5 6" key="1">
    <citation type="submission" date="2019-01" db="EMBL/GenBank/DDBJ databases">
        <title>Nocardioides guangzhouensis sp. nov., an actinobacterium isolated from soil.</title>
        <authorList>
            <person name="Fu Y."/>
            <person name="Cai Y."/>
            <person name="Lin Z."/>
            <person name="Chen P."/>
        </authorList>
    </citation>
    <scope>NUCLEOTIDE SEQUENCE [LARGE SCALE GENOMIC DNA]</scope>
    <source>
        <strain evidence="5 6">130</strain>
    </source>
</reference>
<evidence type="ECO:0000256" key="2">
    <source>
        <dbReference type="ARBA" id="ARBA00023125"/>
    </source>
</evidence>
<dbReference type="PROSITE" id="PS50987">
    <property type="entry name" value="HTH_ARSR_2"/>
    <property type="match status" value="1"/>
</dbReference>
<evidence type="ECO:0000256" key="3">
    <source>
        <dbReference type="ARBA" id="ARBA00023163"/>
    </source>
</evidence>
<dbReference type="GO" id="GO:0003700">
    <property type="term" value="F:DNA-binding transcription factor activity"/>
    <property type="evidence" value="ECO:0007669"/>
    <property type="project" value="InterPro"/>
</dbReference>
<dbReference type="NCBIfam" id="NF033788">
    <property type="entry name" value="HTH_metalloreg"/>
    <property type="match status" value="1"/>
</dbReference>
<dbReference type="SMART" id="SM00418">
    <property type="entry name" value="HTH_ARSR"/>
    <property type="match status" value="1"/>
</dbReference>
<dbReference type="CDD" id="cd00090">
    <property type="entry name" value="HTH_ARSR"/>
    <property type="match status" value="1"/>
</dbReference>
<dbReference type="PANTHER" id="PTHR33154:SF33">
    <property type="entry name" value="TRANSCRIPTIONAL REPRESSOR SDPR"/>
    <property type="match status" value="1"/>
</dbReference>
<dbReference type="Proteomes" id="UP000295198">
    <property type="component" value="Unassembled WGS sequence"/>
</dbReference>
<sequence length="100" mass="10957">MQTYQDGLAALGDPTRRAIFELLAEGPTPVGELAALLPVSRPAVSQHLRVLTEAGLVRVRAEGTRRLYHLDPAGLAAVRDYLDRFWARALADFKTAVEES</sequence>
<feature type="domain" description="HTH arsR-type" evidence="4">
    <location>
        <begin position="1"/>
        <end position="97"/>
    </location>
</feature>
<evidence type="ECO:0000313" key="5">
    <source>
        <dbReference type="EMBL" id="RYP85229.1"/>
    </source>
</evidence>